<reference evidence="10" key="2">
    <citation type="submission" date="2012-11" db="EMBL/GenBank/DDBJ databases">
        <authorList>
            <person name="Kuo A."/>
            <person name="Curtis B.A."/>
            <person name="Tanifuji G."/>
            <person name="Burki F."/>
            <person name="Gruber A."/>
            <person name="Irimia M."/>
            <person name="Maruyama S."/>
            <person name="Arias M.C."/>
            <person name="Ball S.G."/>
            <person name="Gile G.H."/>
            <person name="Hirakawa Y."/>
            <person name="Hopkins J.F."/>
            <person name="Rensing S.A."/>
            <person name="Schmutz J."/>
            <person name="Symeonidi A."/>
            <person name="Elias M."/>
            <person name="Eveleigh R.J."/>
            <person name="Herman E.K."/>
            <person name="Klute M.J."/>
            <person name="Nakayama T."/>
            <person name="Obornik M."/>
            <person name="Reyes-Prieto A."/>
            <person name="Armbrust E.V."/>
            <person name="Aves S.J."/>
            <person name="Beiko R.G."/>
            <person name="Coutinho P."/>
            <person name="Dacks J.B."/>
            <person name="Durnford D.G."/>
            <person name="Fast N.M."/>
            <person name="Green B.R."/>
            <person name="Grisdale C."/>
            <person name="Hempe F."/>
            <person name="Henrissat B."/>
            <person name="Hoppner M.P."/>
            <person name="Ishida K.-I."/>
            <person name="Kim E."/>
            <person name="Koreny L."/>
            <person name="Kroth P.G."/>
            <person name="Liu Y."/>
            <person name="Malik S.-B."/>
            <person name="Maier U.G."/>
            <person name="McRose D."/>
            <person name="Mock T."/>
            <person name="Neilson J.A."/>
            <person name="Onodera N.T."/>
            <person name="Poole A.M."/>
            <person name="Pritham E.J."/>
            <person name="Richards T.A."/>
            <person name="Rocap G."/>
            <person name="Roy S.W."/>
            <person name="Sarai C."/>
            <person name="Schaack S."/>
            <person name="Shirato S."/>
            <person name="Slamovits C.H."/>
            <person name="Spencer D.F."/>
            <person name="Suzuki S."/>
            <person name="Worden A.Z."/>
            <person name="Zauner S."/>
            <person name="Barry K."/>
            <person name="Bell C."/>
            <person name="Bharti A.K."/>
            <person name="Crow J.A."/>
            <person name="Grimwood J."/>
            <person name="Kramer R."/>
            <person name="Lindquist E."/>
            <person name="Lucas S."/>
            <person name="Salamov A."/>
            <person name="McFadden G.I."/>
            <person name="Lane C.E."/>
            <person name="Keeling P.J."/>
            <person name="Gray M.W."/>
            <person name="Grigoriev I.V."/>
            <person name="Archibald J.M."/>
        </authorList>
    </citation>
    <scope>NUCLEOTIDE SEQUENCE</scope>
    <source>
        <strain evidence="10">CCMP2712</strain>
    </source>
</reference>
<dbReference type="EnsemblProtists" id="EKX40930">
    <property type="protein sequence ID" value="EKX40930"/>
    <property type="gene ID" value="GUITHDRAFT_75107"/>
</dbReference>
<dbReference type="KEGG" id="gtt:GUITHDRAFT_75107"/>
<dbReference type="GeneID" id="17297564"/>
<reference evidence="9" key="3">
    <citation type="submission" date="2015-06" db="UniProtKB">
        <authorList>
            <consortium name="EnsemblProtists"/>
        </authorList>
    </citation>
    <scope>IDENTIFICATION</scope>
</reference>
<dbReference type="GO" id="GO:0007168">
    <property type="term" value="P:receptor guanylyl cyclase signaling pathway"/>
    <property type="evidence" value="ECO:0007669"/>
    <property type="project" value="TreeGrafter"/>
</dbReference>
<comment type="subcellular location">
    <subcellularLocation>
        <location evidence="1">Membrane</location>
    </subcellularLocation>
</comment>
<organism evidence="8">
    <name type="scientific">Guillardia theta (strain CCMP2712)</name>
    <name type="common">Cryptophyte</name>
    <dbReference type="NCBI Taxonomy" id="905079"/>
    <lineage>
        <taxon>Eukaryota</taxon>
        <taxon>Cryptophyceae</taxon>
        <taxon>Pyrenomonadales</taxon>
        <taxon>Geminigeraceae</taxon>
        <taxon>Guillardia</taxon>
    </lineage>
</organism>
<dbReference type="SMART" id="SM00044">
    <property type="entry name" value="CYCc"/>
    <property type="match status" value="1"/>
</dbReference>
<dbReference type="PANTHER" id="PTHR11920">
    <property type="entry name" value="GUANYLYL CYCLASE"/>
    <property type="match status" value="1"/>
</dbReference>
<keyword evidence="2" id="KW-0812">Transmembrane</keyword>
<dbReference type="SUPFAM" id="SSF55073">
    <property type="entry name" value="Nucleotide cyclase"/>
    <property type="match status" value="1"/>
</dbReference>
<evidence type="ECO:0000256" key="6">
    <source>
        <dbReference type="ARBA" id="ARBA00023239"/>
    </source>
</evidence>
<dbReference type="Proteomes" id="UP000011087">
    <property type="component" value="Unassembled WGS sequence"/>
</dbReference>
<evidence type="ECO:0000256" key="1">
    <source>
        <dbReference type="ARBA" id="ARBA00004370"/>
    </source>
</evidence>
<evidence type="ECO:0000313" key="10">
    <source>
        <dbReference type="Proteomes" id="UP000011087"/>
    </source>
</evidence>
<dbReference type="OrthoDB" id="2163483at2759"/>
<dbReference type="CDD" id="cd07302">
    <property type="entry name" value="CHD"/>
    <property type="match status" value="1"/>
</dbReference>
<evidence type="ECO:0000256" key="4">
    <source>
        <dbReference type="ARBA" id="ARBA00022989"/>
    </source>
</evidence>
<proteinExistence type="predicted"/>
<evidence type="ECO:0000256" key="3">
    <source>
        <dbReference type="ARBA" id="ARBA00022741"/>
    </source>
</evidence>
<dbReference type="GO" id="GO:0001653">
    <property type="term" value="F:peptide receptor activity"/>
    <property type="evidence" value="ECO:0007669"/>
    <property type="project" value="TreeGrafter"/>
</dbReference>
<dbReference type="InterPro" id="IPR029787">
    <property type="entry name" value="Nucleotide_cyclase"/>
</dbReference>
<evidence type="ECO:0000313" key="8">
    <source>
        <dbReference type="EMBL" id="EKX40930.1"/>
    </source>
</evidence>
<feature type="non-terminal residue" evidence="8">
    <location>
        <position position="178"/>
    </location>
</feature>
<dbReference type="Pfam" id="PF00211">
    <property type="entry name" value="Guanylate_cyc"/>
    <property type="match status" value="1"/>
</dbReference>
<dbReference type="GO" id="GO:0004016">
    <property type="term" value="F:adenylate cyclase activity"/>
    <property type="evidence" value="ECO:0007669"/>
    <property type="project" value="TreeGrafter"/>
</dbReference>
<dbReference type="Gene3D" id="3.30.70.1230">
    <property type="entry name" value="Nucleotide cyclase"/>
    <property type="match status" value="1"/>
</dbReference>
<evidence type="ECO:0000256" key="2">
    <source>
        <dbReference type="ARBA" id="ARBA00022692"/>
    </source>
</evidence>
<evidence type="ECO:0000313" key="9">
    <source>
        <dbReference type="EnsemblProtists" id="EKX40930"/>
    </source>
</evidence>
<dbReference type="eggNOG" id="KOG1023">
    <property type="taxonomic scope" value="Eukaryota"/>
</dbReference>
<protein>
    <recommendedName>
        <fullName evidence="7">Guanylate cyclase domain-containing protein</fullName>
    </recommendedName>
</protein>
<dbReference type="GO" id="GO:0000166">
    <property type="term" value="F:nucleotide binding"/>
    <property type="evidence" value="ECO:0007669"/>
    <property type="project" value="UniProtKB-KW"/>
</dbReference>
<keyword evidence="10" id="KW-1185">Reference proteome</keyword>
<dbReference type="InterPro" id="IPR001054">
    <property type="entry name" value="A/G_cyclase"/>
</dbReference>
<keyword evidence="6" id="KW-0456">Lyase</keyword>
<feature type="domain" description="Guanylate cyclase" evidence="7">
    <location>
        <begin position="1"/>
        <end position="135"/>
    </location>
</feature>
<dbReference type="PaxDb" id="55529-EKX40930"/>
<reference evidence="8 10" key="1">
    <citation type="journal article" date="2012" name="Nature">
        <title>Algal genomes reveal evolutionary mosaicism and the fate of nucleomorphs.</title>
        <authorList>
            <consortium name="DOE Joint Genome Institute"/>
            <person name="Curtis B.A."/>
            <person name="Tanifuji G."/>
            <person name="Burki F."/>
            <person name="Gruber A."/>
            <person name="Irimia M."/>
            <person name="Maruyama S."/>
            <person name="Arias M.C."/>
            <person name="Ball S.G."/>
            <person name="Gile G.H."/>
            <person name="Hirakawa Y."/>
            <person name="Hopkins J.F."/>
            <person name="Kuo A."/>
            <person name="Rensing S.A."/>
            <person name="Schmutz J."/>
            <person name="Symeonidi A."/>
            <person name="Elias M."/>
            <person name="Eveleigh R.J."/>
            <person name="Herman E.K."/>
            <person name="Klute M.J."/>
            <person name="Nakayama T."/>
            <person name="Obornik M."/>
            <person name="Reyes-Prieto A."/>
            <person name="Armbrust E.V."/>
            <person name="Aves S.J."/>
            <person name="Beiko R.G."/>
            <person name="Coutinho P."/>
            <person name="Dacks J.B."/>
            <person name="Durnford D.G."/>
            <person name="Fast N.M."/>
            <person name="Green B.R."/>
            <person name="Grisdale C.J."/>
            <person name="Hempel F."/>
            <person name="Henrissat B."/>
            <person name="Hoppner M.P."/>
            <person name="Ishida K."/>
            <person name="Kim E."/>
            <person name="Koreny L."/>
            <person name="Kroth P.G."/>
            <person name="Liu Y."/>
            <person name="Malik S.B."/>
            <person name="Maier U.G."/>
            <person name="McRose D."/>
            <person name="Mock T."/>
            <person name="Neilson J.A."/>
            <person name="Onodera N.T."/>
            <person name="Poole A.M."/>
            <person name="Pritham E.J."/>
            <person name="Richards T.A."/>
            <person name="Rocap G."/>
            <person name="Roy S.W."/>
            <person name="Sarai C."/>
            <person name="Schaack S."/>
            <person name="Shirato S."/>
            <person name="Slamovits C.H."/>
            <person name="Spencer D.F."/>
            <person name="Suzuki S."/>
            <person name="Worden A.Z."/>
            <person name="Zauner S."/>
            <person name="Barry K."/>
            <person name="Bell C."/>
            <person name="Bharti A.K."/>
            <person name="Crow J.A."/>
            <person name="Grimwood J."/>
            <person name="Kramer R."/>
            <person name="Lindquist E."/>
            <person name="Lucas S."/>
            <person name="Salamov A."/>
            <person name="McFadden G.I."/>
            <person name="Lane C.E."/>
            <person name="Keeling P.J."/>
            <person name="Gray M.W."/>
            <person name="Grigoriev I.V."/>
            <person name="Archibald J.M."/>
        </authorList>
    </citation>
    <scope>NUCLEOTIDE SEQUENCE</scope>
    <source>
        <strain evidence="8 10">CCMP2712</strain>
    </source>
</reference>
<dbReference type="GO" id="GO:0005886">
    <property type="term" value="C:plasma membrane"/>
    <property type="evidence" value="ECO:0007669"/>
    <property type="project" value="TreeGrafter"/>
</dbReference>
<dbReference type="EMBL" id="JH993027">
    <property type="protein sequence ID" value="EKX40930.1"/>
    <property type="molecule type" value="Genomic_DNA"/>
</dbReference>
<accession>L1IYM9</accession>
<dbReference type="PROSITE" id="PS50125">
    <property type="entry name" value="GUANYLATE_CYCLASE_2"/>
    <property type="match status" value="1"/>
</dbReference>
<evidence type="ECO:0000256" key="5">
    <source>
        <dbReference type="ARBA" id="ARBA00023136"/>
    </source>
</evidence>
<dbReference type="RefSeq" id="XP_005827910.1">
    <property type="nucleotide sequence ID" value="XM_005827853.1"/>
</dbReference>
<dbReference type="GO" id="GO:0004383">
    <property type="term" value="F:guanylate cyclase activity"/>
    <property type="evidence" value="ECO:0007669"/>
    <property type="project" value="TreeGrafter"/>
</dbReference>
<dbReference type="STRING" id="905079.L1IYM9"/>
<name>L1IYM9_GUITC</name>
<evidence type="ECO:0000259" key="7">
    <source>
        <dbReference type="PROSITE" id="PS50125"/>
    </source>
</evidence>
<dbReference type="HOGENOM" id="CLU_001072_6_2_1"/>
<dbReference type="GO" id="GO:0035556">
    <property type="term" value="P:intracellular signal transduction"/>
    <property type="evidence" value="ECO:0007669"/>
    <property type="project" value="InterPro"/>
</dbReference>
<dbReference type="PANTHER" id="PTHR11920:SF335">
    <property type="entry name" value="GUANYLATE CYCLASE"/>
    <property type="match status" value="1"/>
</dbReference>
<dbReference type="AlphaFoldDB" id="L1IYM9"/>
<keyword evidence="4" id="KW-1133">Transmembrane helix</keyword>
<sequence>MFCSLEPQRYLKARSTTKTFKLLNEVFEMFDDVVDHYGMYKYQHVGDWYIITCPRAARPFDEAEQGKPYPQSYAVQMIRLANELRELAHYYTVEGVSLQLKVGINHGAIAGAVIGQHRAFYCVYGDTANTAARMCKYAEPNEVLCTREFAEVMEGCEDKLCSCMYKGHMDIKGKGKME</sequence>
<keyword evidence="5" id="KW-0472">Membrane</keyword>
<gene>
    <name evidence="8" type="ORF">GUITHDRAFT_75107</name>
</gene>
<keyword evidence="3" id="KW-0547">Nucleotide-binding</keyword>
<dbReference type="InterPro" id="IPR050401">
    <property type="entry name" value="Cyclic_nucleotide_synthase"/>
</dbReference>